<evidence type="ECO:0000256" key="1">
    <source>
        <dbReference type="SAM" id="Phobius"/>
    </source>
</evidence>
<feature type="transmembrane region" description="Helical" evidence="1">
    <location>
        <begin position="78"/>
        <end position="95"/>
    </location>
</feature>
<keyword evidence="1" id="KW-0472">Membrane</keyword>
<feature type="transmembrane region" description="Helical" evidence="1">
    <location>
        <begin position="12"/>
        <end position="29"/>
    </location>
</feature>
<evidence type="ECO:0000313" key="3">
    <source>
        <dbReference type="Proteomes" id="UP000095552"/>
    </source>
</evidence>
<accession>A0A1E5SZU4</accession>
<protein>
    <submittedName>
        <fullName evidence="2">Uncharacterized protein</fullName>
    </submittedName>
</protein>
<keyword evidence="1" id="KW-1133">Transmembrane helix</keyword>
<reference evidence="2 3" key="1">
    <citation type="submission" date="2016-08" db="EMBL/GenBank/DDBJ databases">
        <title>Draft genome of Fabibacter sp. strain SK-8.</title>
        <authorList>
            <person name="Wong S.-K."/>
            <person name="Hamasaki K."/>
            <person name="Yoshizawa S."/>
        </authorList>
    </citation>
    <scope>NUCLEOTIDE SEQUENCE [LARGE SCALE GENOMIC DNA]</scope>
    <source>
        <strain evidence="2 3">SK-8</strain>
    </source>
</reference>
<dbReference type="AlphaFoldDB" id="A0A1E5SZU4"/>
<dbReference type="Proteomes" id="UP000095552">
    <property type="component" value="Unassembled WGS sequence"/>
</dbReference>
<organism evidence="2 3">
    <name type="scientific">Roseivirga misakiensis</name>
    <dbReference type="NCBI Taxonomy" id="1563681"/>
    <lineage>
        <taxon>Bacteria</taxon>
        <taxon>Pseudomonadati</taxon>
        <taxon>Bacteroidota</taxon>
        <taxon>Cytophagia</taxon>
        <taxon>Cytophagales</taxon>
        <taxon>Roseivirgaceae</taxon>
        <taxon>Roseivirga</taxon>
    </lineage>
</organism>
<evidence type="ECO:0000313" key="2">
    <source>
        <dbReference type="EMBL" id="OEK04626.1"/>
    </source>
</evidence>
<dbReference type="RefSeq" id="WP_069836130.1">
    <property type="nucleotide sequence ID" value="NZ_MDGQ01000005.1"/>
</dbReference>
<comment type="caution">
    <text evidence="2">The sequence shown here is derived from an EMBL/GenBank/DDBJ whole genome shotgun (WGS) entry which is preliminary data.</text>
</comment>
<feature type="transmembrane region" description="Helical" evidence="1">
    <location>
        <begin position="116"/>
        <end position="138"/>
    </location>
</feature>
<name>A0A1E5SZU4_9BACT</name>
<dbReference type="EMBL" id="MDGQ01000005">
    <property type="protein sequence ID" value="OEK04626.1"/>
    <property type="molecule type" value="Genomic_DNA"/>
</dbReference>
<keyword evidence="1" id="KW-0812">Transmembrane</keyword>
<proteinExistence type="predicted"/>
<dbReference type="STRING" id="1563681.BFP71_14315"/>
<keyword evidence="3" id="KW-1185">Reference proteome</keyword>
<sequence length="177" mass="19574">MVIPKINTEDLLLYIVSIGVLIFLAIYLNNSLSNISTELSKQSPLNDKLSELPEIYQVEQRYIYATRVLISNSARNNMSFMVGAVLSILGAMIIIRRVKTEASSLDAGNEFFKFNLVSNSPGLIITTLGCAIIVIAIASRDSYSITDSDLSNNPPNKERLDTNTDNLTTNINEIIKK</sequence>
<gene>
    <name evidence="2" type="ORF">BFP71_14315</name>
</gene>